<organism evidence="2 3">
    <name type="scientific">Gimesia aquarii</name>
    <dbReference type="NCBI Taxonomy" id="2527964"/>
    <lineage>
        <taxon>Bacteria</taxon>
        <taxon>Pseudomonadati</taxon>
        <taxon>Planctomycetota</taxon>
        <taxon>Planctomycetia</taxon>
        <taxon>Planctomycetales</taxon>
        <taxon>Planctomycetaceae</taxon>
        <taxon>Gimesia</taxon>
    </lineage>
</organism>
<dbReference type="AlphaFoldDB" id="A0A517VVZ3"/>
<dbReference type="EMBL" id="CP037920">
    <property type="protein sequence ID" value="QDT97160.1"/>
    <property type="molecule type" value="Genomic_DNA"/>
</dbReference>
<evidence type="ECO:0000313" key="3">
    <source>
        <dbReference type="Proteomes" id="UP000318704"/>
    </source>
</evidence>
<protein>
    <recommendedName>
        <fullName evidence="1">Hemerythrin-like domain-containing protein</fullName>
    </recommendedName>
</protein>
<dbReference type="RefSeq" id="WP_144985536.1">
    <property type="nucleotide sequence ID" value="NZ_CP037920.1"/>
</dbReference>
<dbReference type="Gene3D" id="1.20.120.520">
    <property type="entry name" value="nmb1532 protein domain like"/>
    <property type="match status" value="1"/>
</dbReference>
<name>A0A517VVZ3_9PLAN</name>
<gene>
    <name evidence="2" type="ORF">V144x_26310</name>
</gene>
<sequence>MAPKSNPNEHIQLLLDEHEEILAHINELADWTEQLKEKGFPKFGELGTRVKYFRDLLAKHFKNEEREGYFKPIFDESPGCCIMVPDFHKKHAESLCNIDNFIARLKESEHPFQSWDEALKQFDALLTDLRAHENQEINMVQQAFKQSPS</sequence>
<feature type="domain" description="Hemerythrin-like" evidence="1">
    <location>
        <begin position="11"/>
        <end position="139"/>
    </location>
</feature>
<dbReference type="InterPro" id="IPR012312">
    <property type="entry name" value="Hemerythrin-like"/>
</dbReference>
<dbReference type="Proteomes" id="UP000318704">
    <property type="component" value="Chromosome"/>
</dbReference>
<proteinExistence type="predicted"/>
<accession>A0A517VVZ3</accession>
<reference evidence="2 3" key="1">
    <citation type="submission" date="2019-03" db="EMBL/GenBank/DDBJ databases">
        <title>Deep-cultivation of Planctomycetes and their phenomic and genomic characterization uncovers novel biology.</title>
        <authorList>
            <person name="Wiegand S."/>
            <person name="Jogler M."/>
            <person name="Boedeker C."/>
            <person name="Pinto D."/>
            <person name="Vollmers J."/>
            <person name="Rivas-Marin E."/>
            <person name="Kohn T."/>
            <person name="Peeters S.H."/>
            <person name="Heuer A."/>
            <person name="Rast P."/>
            <person name="Oberbeckmann S."/>
            <person name="Bunk B."/>
            <person name="Jeske O."/>
            <person name="Meyerdierks A."/>
            <person name="Storesund J.E."/>
            <person name="Kallscheuer N."/>
            <person name="Luecker S."/>
            <person name="Lage O.M."/>
            <person name="Pohl T."/>
            <person name="Merkel B.J."/>
            <person name="Hornburger P."/>
            <person name="Mueller R.-W."/>
            <person name="Bruemmer F."/>
            <person name="Labrenz M."/>
            <person name="Spormann A.M."/>
            <person name="Op den Camp H."/>
            <person name="Overmann J."/>
            <person name="Amann R."/>
            <person name="Jetten M.S.M."/>
            <person name="Mascher T."/>
            <person name="Medema M.H."/>
            <person name="Devos D.P."/>
            <person name="Kaster A.-K."/>
            <person name="Ovreas L."/>
            <person name="Rohde M."/>
            <person name="Galperin M.Y."/>
            <person name="Jogler C."/>
        </authorList>
    </citation>
    <scope>NUCLEOTIDE SEQUENCE [LARGE SCALE GENOMIC DNA]</scope>
    <source>
        <strain evidence="2 3">V144</strain>
    </source>
</reference>
<evidence type="ECO:0000259" key="1">
    <source>
        <dbReference type="Pfam" id="PF01814"/>
    </source>
</evidence>
<evidence type="ECO:0000313" key="2">
    <source>
        <dbReference type="EMBL" id="QDT97160.1"/>
    </source>
</evidence>
<dbReference type="KEGG" id="gaw:V144x_26310"/>
<dbReference type="Pfam" id="PF01814">
    <property type="entry name" value="Hemerythrin"/>
    <property type="match status" value="1"/>
</dbReference>